<dbReference type="Gene3D" id="3.40.1690.10">
    <property type="entry name" value="secretion proteins EscU"/>
    <property type="match status" value="1"/>
</dbReference>
<dbReference type="EMBL" id="HG322949">
    <property type="protein sequence ID" value="CDG82306.1"/>
    <property type="molecule type" value="Genomic_DNA"/>
</dbReference>
<proteinExistence type="inferred from homology"/>
<dbReference type="Pfam" id="PF01312">
    <property type="entry name" value="Bac_export_2"/>
    <property type="match status" value="1"/>
</dbReference>
<reference evidence="9 10" key="1">
    <citation type="journal article" date="2015" name="Genome Announc.">
        <title>Genome Sequence of Mushroom Soft-Rot Pathogen Janthinobacterium agaricidamnosum.</title>
        <authorList>
            <person name="Graupner K."/>
            <person name="Lackner G."/>
            <person name="Hertweck C."/>
        </authorList>
    </citation>
    <scope>NUCLEOTIDE SEQUENCE [LARGE SCALE GENOMIC DNA]</scope>
    <source>
        <strain evidence="10">NBRC 102515 / DSM 9628</strain>
    </source>
</reference>
<evidence type="ECO:0000256" key="6">
    <source>
        <dbReference type="ARBA" id="ARBA00023026"/>
    </source>
</evidence>
<feature type="transmembrane region" description="Helical" evidence="8">
    <location>
        <begin position="178"/>
        <end position="204"/>
    </location>
</feature>
<dbReference type="InterPro" id="IPR006135">
    <property type="entry name" value="T3SS_substrate_exporter"/>
</dbReference>
<dbReference type="PRINTS" id="PR00950">
    <property type="entry name" value="TYPE3IMSPROT"/>
</dbReference>
<gene>
    <name evidence="9" type="ORF">GJA_1668</name>
</gene>
<keyword evidence="6" id="KW-0843">Virulence</keyword>
<keyword evidence="3" id="KW-1003">Cell membrane</keyword>
<dbReference type="GO" id="GO:0005886">
    <property type="term" value="C:plasma membrane"/>
    <property type="evidence" value="ECO:0007669"/>
    <property type="project" value="UniProtKB-SubCell"/>
</dbReference>
<keyword evidence="7 8" id="KW-0472">Membrane</keyword>
<organism evidence="9 10">
    <name type="scientific">Janthinobacterium agaricidamnosum NBRC 102515 = DSM 9628</name>
    <dbReference type="NCBI Taxonomy" id="1349767"/>
    <lineage>
        <taxon>Bacteria</taxon>
        <taxon>Pseudomonadati</taxon>
        <taxon>Pseudomonadota</taxon>
        <taxon>Betaproteobacteria</taxon>
        <taxon>Burkholderiales</taxon>
        <taxon>Oxalobacteraceae</taxon>
        <taxon>Janthinobacterium</taxon>
    </lineage>
</organism>
<evidence type="ECO:0000256" key="4">
    <source>
        <dbReference type="ARBA" id="ARBA00022692"/>
    </source>
</evidence>
<dbReference type="PATRIC" id="fig|1349767.4.peg.3346"/>
<evidence type="ECO:0000256" key="3">
    <source>
        <dbReference type="ARBA" id="ARBA00022475"/>
    </source>
</evidence>
<accession>W0V358</accession>
<evidence type="ECO:0000256" key="2">
    <source>
        <dbReference type="ARBA" id="ARBA00010690"/>
    </source>
</evidence>
<feature type="transmembrane region" description="Helical" evidence="8">
    <location>
        <begin position="139"/>
        <end position="158"/>
    </location>
</feature>
<dbReference type="SUPFAM" id="SSF160544">
    <property type="entry name" value="EscU C-terminal domain-like"/>
    <property type="match status" value="1"/>
</dbReference>
<dbReference type="HOGENOM" id="CLU_041013_1_3_4"/>
<dbReference type="OrthoDB" id="9807950at2"/>
<dbReference type="InterPro" id="IPR029025">
    <property type="entry name" value="T3SS_substrate_exporter_C"/>
</dbReference>
<dbReference type="STRING" id="1349767.GJA_1668"/>
<dbReference type="InterPro" id="IPR006307">
    <property type="entry name" value="BsaZ-like"/>
</dbReference>
<evidence type="ECO:0000313" key="10">
    <source>
        <dbReference type="Proteomes" id="UP000027604"/>
    </source>
</evidence>
<dbReference type="NCBIfam" id="TIGR01404">
    <property type="entry name" value="FlhB_rel_III"/>
    <property type="match status" value="1"/>
</dbReference>
<dbReference type="PANTHER" id="PTHR30531">
    <property type="entry name" value="FLAGELLAR BIOSYNTHETIC PROTEIN FLHB"/>
    <property type="match status" value="1"/>
</dbReference>
<evidence type="ECO:0000313" key="9">
    <source>
        <dbReference type="EMBL" id="CDG82306.1"/>
    </source>
</evidence>
<evidence type="ECO:0000256" key="5">
    <source>
        <dbReference type="ARBA" id="ARBA00022989"/>
    </source>
</evidence>
<protein>
    <submittedName>
        <fullName evidence="9">FlhB HrpN YscU SpaS family protein</fullName>
    </submittedName>
</protein>
<dbReference type="eggNOG" id="COG1377">
    <property type="taxonomic scope" value="Bacteria"/>
</dbReference>
<evidence type="ECO:0000256" key="8">
    <source>
        <dbReference type="SAM" id="Phobius"/>
    </source>
</evidence>
<sequence length="366" mass="40318">MSDKTEQPTSKKREDARAKGQIAVSRDLARVISLTALSELALATEPWWREAISGLMLNSIAAIGQPFHERMLGMIQSAGLLLLLVFGTCLVVCGLLAFISHWGQFGILISTESLTPSLDKLNPVNGIKQLFSKKKLSELLLSLFKATVMLGLTFFLVRDQISSILHLAGGEPKDIYEGFIILLRSVLHSILILCGVLGLLDFALQRYFLTKNLMMDMQEIKREYKESEGDPMVKGMRKQLARQWAQEEPVAKTGDANAVVVNPTHFAVAMRYDTSTPVPQVLAKGRDEVARAMIARAHELGIPVIRHVWLARTLYATARPGGYVPSSSYEAVAQVYAAVKEVLESGREHTVLELERYGTSPDAAGA</sequence>
<comment type="subcellular location">
    <subcellularLocation>
        <location evidence="1">Cell membrane</location>
        <topology evidence="1">Multi-pass membrane protein</topology>
    </subcellularLocation>
</comment>
<evidence type="ECO:0000256" key="7">
    <source>
        <dbReference type="ARBA" id="ARBA00023136"/>
    </source>
</evidence>
<dbReference type="Proteomes" id="UP000027604">
    <property type="component" value="Chromosome I"/>
</dbReference>
<keyword evidence="10" id="KW-1185">Reference proteome</keyword>
<name>W0V358_9BURK</name>
<dbReference type="PANTHER" id="PTHR30531:SF14">
    <property type="entry name" value="SURFACE PRESENTATION OF ANTIGENS PROTEIN SPAS"/>
    <property type="match status" value="1"/>
</dbReference>
<dbReference type="GO" id="GO:0009306">
    <property type="term" value="P:protein secretion"/>
    <property type="evidence" value="ECO:0007669"/>
    <property type="project" value="InterPro"/>
</dbReference>
<dbReference type="RefSeq" id="WP_038490712.1">
    <property type="nucleotide sequence ID" value="NZ_BCTH01000007.1"/>
</dbReference>
<dbReference type="AlphaFoldDB" id="W0V358"/>
<evidence type="ECO:0000256" key="1">
    <source>
        <dbReference type="ARBA" id="ARBA00004651"/>
    </source>
</evidence>
<keyword evidence="4 8" id="KW-0812">Transmembrane</keyword>
<feature type="transmembrane region" description="Helical" evidence="8">
    <location>
        <begin position="78"/>
        <end position="99"/>
    </location>
</feature>
<comment type="similarity">
    <text evidence="2">Belongs to the type III secretion exporter family.</text>
</comment>
<dbReference type="KEGG" id="jag:GJA_1668"/>
<keyword evidence="5 8" id="KW-1133">Transmembrane helix</keyword>